<dbReference type="Gene3D" id="1.10.10.740">
    <property type="entry name" value="Crisp domain"/>
    <property type="match status" value="1"/>
</dbReference>
<dbReference type="SUPFAM" id="SSF57546">
    <property type="entry name" value="Crisp domain-like"/>
    <property type="match status" value="1"/>
</dbReference>
<keyword evidence="4" id="KW-1185">Reference proteome</keyword>
<dbReference type="Gene3D" id="3.40.33.10">
    <property type="entry name" value="CAP"/>
    <property type="match status" value="1"/>
</dbReference>
<dbReference type="InterPro" id="IPR042076">
    <property type="entry name" value="Crisp-like_dom"/>
</dbReference>
<organism evidence="3 4">
    <name type="scientific">Monopterus albus</name>
    <name type="common">Swamp eel</name>
    <dbReference type="NCBI Taxonomy" id="43700"/>
    <lineage>
        <taxon>Eukaryota</taxon>
        <taxon>Metazoa</taxon>
        <taxon>Chordata</taxon>
        <taxon>Craniata</taxon>
        <taxon>Vertebrata</taxon>
        <taxon>Euteleostomi</taxon>
        <taxon>Actinopterygii</taxon>
        <taxon>Neopterygii</taxon>
        <taxon>Teleostei</taxon>
        <taxon>Neoteleostei</taxon>
        <taxon>Acanthomorphata</taxon>
        <taxon>Anabantaria</taxon>
        <taxon>Synbranchiformes</taxon>
        <taxon>Synbranchidae</taxon>
        <taxon>Monopterus</taxon>
    </lineage>
</organism>
<dbReference type="PRINTS" id="PR00838">
    <property type="entry name" value="V5ALLERGEN"/>
</dbReference>
<dbReference type="AlphaFoldDB" id="A0A3Q3JGX9"/>
<dbReference type="InterPro" id="IPR002413">
    <property type="entry name" value="V5_allergen-like"/>
</dbReference>
<dbReference type="Ensembl" id="ENSMALT00000016302.1">
    <property type="protein sequence ID" value="ENSMALP00000015985.1"/>
    <property type="gene ID" value="ENSMALG00000011209.1"/>
</dbReference>
<reference evidence="3" key="2">
    <citation type="submission" date="2025-09" db="UniProtKB">
        <authorList>
            <consortium name="Ensembl"/>
        </authorList>
    </citation>
    <scope>IDENTIFICATION</scope>
</reference>
<dbReference type="Pfam" id="PF08562">
    <property type="entry name" value="Crisp"/>
    <property type="match status" value="1"/>
</dbReference>
<evidence type="ECO:0000313" key="3">
    <source>
        <dbReference type="Ensembl" id="ENSMALP00000015985.1"/>
    </source>
</evidence>
<dbReference type="Proteomes" id="UP000261600">
    <property type="component" value="Unplaced"/>
</dbReference>
<reference evidence="3" key="1">
    <citation type="submission" date="2025-08" db="UniProtKB">
        <authorList>
            <consortium name="Ensembl"/>
        </authorList>
    </citation>
    <scope>IDENTIFICATION</scope>
</reference>
<evidence type="ECO:0000313" key="4">
    <source>
        <dbReference type="Proteomes" id="UP000261600"/>
    </source>
</evidence>
<dbReference type="InterPro" id="IPR014044">
    <property type="entry name" value="CAP_dom"/>
</dbReference>
<dbReference type="InterPro" id="IPR001283">
    <property type="entry name" value="CRISP-related"/>
</dbReference>
<feature type="domain" description="SCP" evidence="2">
    <location>
        <begin position="30"/>
        <end position="171"/>
    </location>
</feature>
<sequence length="238" mass="26633">MILTESKLSVCACLCVYMRVHVELCPDNARTQRQIIDHHNNIRRNVKPPASNMLKLVSPVSTHLAVIAQDWVEQCQLNHGPPEARRWNGYDLGQNLYYSDTPDAWPAVINAWADEVQHYNYPSGSKDGGVVGHYTQVVSYSTSLAGCGMFLCPDGIYLYACDYYRSGNFKDYPPYKAGRPCADCPKACEKNLCTNPCPHLNMYLDCFKNANETSCSDPKFNEECEASCNCKGKIIPIG</sequence>
<comment type="similarity">
    <text evidence="1">Belongs to the CRISP family.</text>
</comment>
<accession>A0A3Q3JGX9</accession>
<evidence type="ECO:0000256" key="1">
    <source>
        <dbReference type="ARBA" id="ARBA00009923"/>
    </source>
</evidence>
<proteinExistence type="inferred from homology"/>
<dbReference type="STRING" id="43700.ENSMALP00000015985"/>
<protein>
    <recommendedName>
        <fullName evidence="2">SCP domain-containing protein</fullName>
    </recommendedName>
</protein>
<dbReference type="Pfam" id="PF00188">
    <property type="entry name" value="CAP"/>
    <property type="match status" value="1"/>
</dbReference>
<dbReference type="PRINTS" id="PR00837">
    <property type="entry name" value="V5TPXLIKE"/>
</dbReference>
<dbReference type="SMART" id="SM00198">
    <property type="entry name" value="SCP"/>
    <property type="match status" value="1"/>
</dbReference>
<dbReference type="InterPro" id="IPR035940">
    <property type="entry name" value="CAP_sf"/>
</dbReference>
<dbReference type="SUPFAM" id="SSF55797">
    <property type="entry name" value="PR-1-like"/>
    <property type="match status" value="1"/>
</dbReference>
<dbReference type="InterPro" id="IPR013871">
    <property type="entry name" value="Cysteine_rich_secretory"/>
</dbReference>
<dbReference type="PANTHER" id="PTHR10334">
    <property type="entry name" value="CYSTEINE-RICH SECRETORY PROTEIN-RELATED"/>
    <property type="match status" value="1"/>
</dbReference>
<name>A0A3Q3JGX9_MONAL</name>
<evidence type="ECO:0000259" key="2">
    <source>
        <dbReference type="SMART" id="SM00198"/>
    </source>
</evidence>